<name>A0A941D331_9CAUL</name>
<accession>A0A941D331</accession>
<dbReference type="Proteomes" id="UP000622580">
    <property type="component" value="Unassembled WGS sequence"/>
</dbReference>
<feature type="active site" description="Proton donor" evidence="8">
    <location>
        <position position="132"/>
    </location>
</feature>
<dbReference type="GO" id="GO:0019305">
    <property type="term" value="P:dTDP-rhamnose biosynthetic process"/>
    <property type="evidence" value="ECO:0007669"/>
    <property type="project" value="TreeGrafter"/>
</dbReference>
<dbReference type="EC" id="5.1.3.13" evidence="3"/>
<protein>
    <recommendedName>
        <fullName evidence="4">dTDP-4-dehydrorhamnose 3,5-epimerase</fullName>
        <ecNumber evidence="3">5.1.3.13</ecNumber>
    </recommendedName>
    <alternativeName>
        <fullName evidence="6">Thymidine diphospho-4-keto-rhamnose 3,5-epimerase</fullName>
    </alternativeName>
    <alternativeName>
        <fullName evidence="5">dTDP-4-keto-6-deoxyglucose 3,5-epimerase</fullName>
    </alternativeName>
    <alternativeName>
        <fullName evidence="7">dTDP-6-deoxy-D-xylo-4-hexulose 3,5-epimerase</fullName>
    </alternativeName>
</protein>
<dbReference type="GO" id="GO:0008830">
    <property type="term" value="F:dTDP-4-dehydrorhamnose 3,5-epimerase activity"/>
    <property type="evidence" value="ECO:0007669"/>
    <property type="project" value="UniProtKB-EC"/>
</dbReference>
<feature type="site" description="Participates in a stacking interaction with the thymidine ring of dTDP-4-oxo-6-deoxyglucose" evidence="9">
    <location>
        <position position="138"/>
    </location>
</feature>
<proteinExistence type="predicted"/>
<dbReference type="EMBL" id="JAGSGD010000001">
    <property type="protein sequence ID" value="MBR7621246.1"/>
    <property type="molecule type" value="Genomic_DNA"/>
</dbReference>
<evidence type="ECO:0000256" key="6">
    <source>
        <dbReference type="ARBA" id="ARBA00031424"/>
    </source>
</evidence>
<evidence type="ECO:0000256" key="1">
    <source>
        <dbReference type="ARBA" id="ARBA00001298"/>
    </source>
</evidence>
<reference evidence="10" key="1">
    <citation type="submission" date="2021-04" db="EMBL/GenBank/DDBJ databases">
        <title>Draft genome assembly of strain Phenylobacterium sp. 20VBR1 using MiniION and Illumina platforms.</title>
        <authorList>
            <person name="Thomas F.A."/>
            <person name="Krishnan K.P."/>
            <person name="Sinha R.K."/>
        </authorList>
    </citation>
    <scope>NUCLEOTIDE SEQUENCE</scope>
    <source>
        <strain evidence="10">20VBR1</strain>
    </source>
</reference>
<dbReference type="InterPro" id="IPR011051">
    <property type="entry name" value="RmlC_Cupin_sf"/>
</dbReference>
<evidence type="ECO:0000256" key="7">
    <source>
        <dbReference type="ARBA" id="ARBA00033311"/>
    </source>
</evidence>
<dbReference type="PANTHER" id="PTHR21047">
    <property type="entry name" value="DTDP-6-DEOXY-D-GLUCOSE-3,5 EPIMERASE"/>
    <property type="match status" value="1"/>
</dbReference>
<dbReference type="CDD" id="cd00438">
    <property type="entry name" value="cupin_RmlC"/>
    <property type="match status" value="1"/>
</dbReference>
<evidence type="ECO:0000256" key="8">
    <source>
        <dbReference type="PIRSR" id="PIRSR600888-1"/>
    </source>
</evidence>
<dbReference type="Gene3D" id="2.60.120.10">
    <property type="entry name" value="Jelly Rolls"/>
    <property type="match status" value="1"/>
</dbReference>
<gene>
    <name evidence="10" type="ORF">JKL49_17765</name>
</gene>
<comment type="function">
    <text evidence="2">Catalyzes the epimerization of the C3' and C5'positions of dTDP-6-deoxy-D-xylo-4-hexulose, forming dTDP-6-deoxy-L-lyxo-4-hexulose.</text>
</comment>
<feature type="active site" description="Proton acceptor" evidence="8">
    <location>
        <position position="62"/>
    </location>
</feature>
<evidence type="ECO:0000256" key="3">
    <source>
        <dbReference type="ARBA" id="ARBA00012098"/>
    </source>
</evidence>
<dbReference type="SUPFAM" id="SSF51182">
    <property type="entry name" value="RmlC-like cupins"/>
    <property type="match status" value="1"/>
</dbReference>
<evidence type="ECO:0000313" key="11">
    <source>
        <dbReference type="Proteomes" id="UP000622580"/>
    </source>
</evidence>
<dbReference type="Pfam" id="PF00908">
    <property type="entry name" value="dTDP_sugar_isom"/>
    <property type="match status" value="1"/>
</dbReference>
<dbReference type="PANTHER" id="PTHR21047:SF2">
    <property type="entry name" value="THYMIDINE DIPHOSPHO-4-KETO-RHAMNOSE 3,5-EPIMERASE"/>
    <property type="match status" value="1"/>
</dbReference>
<dbReference type="GO" id="GO:0005829">
    <property type="term" value="C:cytosol"/>
    <property type="evidence" value="ECO:0007669"/>
    <property type="project" value="TreeGrafter"/>
</dbReference>
<dbReference type="GO" id="GO:0000271">
    <property type="term" value="P:polysaccharide biosynthetic process"/>
    <property type="evidence" value="ECO:0007669"/>
    <property type="project" value="TreeGrafter"/>
</dbReference>
<comment type="catalytic activity">
    <reaction evidence="1">
        <text>dTDP-4-dehydro-6-deoxy-alpha-D-glucose = dTDP-4-dehydro-beta-L-rhamnose</text>
        <dbReference type="Rhea" id="RHEA:16969"/>
        <dbReference type="ChEBI" id="CHEBI:57649"/>
        <dbReference type="ChEBI" id="CHEBI:62830"/>
        <dbReference type="EC" id="5.1.3.13"/>
    </reaction>
</comment>
<dbReference type="InterPro" id="IPR000888">
    <property type="entry name" value="RmlC-like"/>
</dbReference>
<evidence type="ECO:0000256" key="4">
    <source>
        <dbReference type="ARBA" id="ARBA00019595"/>
    </source>
</evidence>
<sequence length="176" mass="19105">MRFVGTAIDGVTVVELDPSTDERGSFARLHCPDEFAAAGHPFVPAQTSLSRNTAARTLRGMHYEASPRAEVKLVRVTRGAIFDVAVDLRPSSPTYLQWTGAELSAENGRALLIGAGMAHGFITLEPDTDVLYQIDQMFEAGHGRGVRWNDPAFGIVWPAQPTVISERDATYPDHGA</sequence>
<evidence type="ECO:0000256" key="5">
    <source>
        <dbReference type="ARBA" id="ARBA00029758"/>
    </source>
</evidence>
<dbReference type="AlphaFoldDB" id="A0A941D331"/>
<dbReference type="InterPro" id="IPR014710">
    <property type="entry name" value="RmlC-like_jellyroll"/>
</dbReference>
<organism evidence="10 11">
    <name type="scientific">Phenylobacterium glaciei</name>
    <dbReference type="NCBI Taxonomy" id="2803784"/>
    <lineage>
        <taxon>Bacteria</taxon>
        <taxon>Pseudomonadati</taxon>
        <taxon>Pseudomonadota</taxon>
        <taxon>Alphaproteobacteria</taxon>
        <taxon>Caulobacterales</taxon>
        <taxon>Caulobacteraceae</taxon>
        <taxon>Phenylobacterium</taxon>
    </lineage>
</organism>
<comment type="caution">
    <text evidence="10">The sequence shown here is derived from an EMBL/GenBank/DDBJ whole genome shotgun (WGS) entry which is preliminary data.</text>
</comment>
<keyword evidence="11" id="KW-1185">Reference proteome</keyword>
<dbReference type="RefSeq" id="WP_215342267.1">
    <property type="nucleotide sequence ID" value="NZ_JAGSGD010000001.1"/>
</dbReference>
<evidence type="ECO:0000256" key="2">
    <source>
        <dbReference type="ARBA" id="ARBA00001997"/>
    </source>
</evidence>
<evidence type="ECO:0000313" key="10">
    <source>
        <dbReference type="EMBL" id="MBR7621246.1"/>
    </source>
</evidence>
<evidence type="ECO:0000256" key="9">
    <source>
        <dbReference type="PIRSR" id="PIRSR600888-3"/>
    </source>
</evidence>